<evidence type="ECO:0000313" key="14">
    <source>
        <dbReference type="Proteomes" id="UP000029839"/>
    </source>
</evidence>
<keyword evidence="8" id="KW-0249">Electron transport</keyword>
<feature type="transmembrane region" description="Helical" evidence="12">
    <location>
        <begin position="225"/>
        <end position="242"/>
    </location>
</feature>
<evidence type="ECO:0000256" key="11">
    <source>
        <dbReference type="ARBA" id="ARBA00023136"/>
    </source>
</evidence>
<reference evidence="13 14" key="1">
    <citation type="submission" date="2013-08" db="EMBL/GenBank/DDBJ databases">
        <title>Genome sequencing of Cellulomonas carbonis T26.</title>
        <authorList>
            <person name="Chen F."/>
            <person name="Li Y."/>
            <person name="Wang G."/>
        </authorList>
    </citation>
    <scope>NUCLEOTIDE SEQUENCE [LARGE SCALE GENOMIC DNA]</scope>
    <source>
        <strain evidence="13 14">T26</strain>
    </source>
</reference>
<evidence type="ECO:0000256" key="12">
    <source>
        <dbReference type="SAM" id="Phobius"/>
    </source>
</evidence>
<evidence type="ECO:0000256" key="2">
    <source>
        <dbReference type="ARBA" id="ARBA00007543"/>
    </source>
</evidence>
<feature type="transmembrane region" description="Helical" evidence="12">
    <location>
        <begin position="249"/>
        <end position="267"/>
    </location>
</feature>
<dbReference type="InterPro" id="IPR003317">
    <property type="entry name" value="Cyt-d_oxidase_su2"/>
</dbReference>
<evidence type="ECO:0000256" key="9">
    <source>
        <dbReference type="ARBA" id="ARBA00022989"/>
    </source>
</evidence>
<keyword evidence="9 12" id="KW-1133">Transmembrane helix</keyword>
<dbReference type="Proteomes" id="UP000029839">
    <property type="component" value="Unassembled WGS sequence"/>
</dbReference>
<comment type="caution">
    <text evidence="13">The sequence shown here is derived from an EMBL/GenBank/DDBJ whole genome shotgun (WGS) entry which is preliminary data.</text>
</comment>
<dbReference type="RefSeq" id="WP_043601935.1">
    <property type="nucleotide sequence ID" value="NZ_AXCY01000001.1"/>
</dbReference>
<keyword evidence="11 12" id="KW-0472">Membrane</keyword>
<evidence type="ECO:0000256" key="8">
    <source>
        <dbReference type="ARBA" id="ARBA00022982"/>
    </source>
</evidence>
<dbReference type="GO" id="GO:0019646">
    <property type="term" value="P:aerobic electron transport chain"/>
    <property type="evidence" value="ECO:0007669"/>
    <property type="project" value="TreeGrafter"/>
</dbReference>
<dbReference type="GO" id="GO:0070069">
    <property type="term" value="C:cytochrome complex"/>
    <property type="evidence" value="ECO:0007669"/>
    <property type="project" value="TreeGrafter"/>
</dbReference>
<evidence type="ECO:0000256" key="5">
    <source>
        <dbReference type="ARBA" id="ARBA00022617"/>
    </source>
</evidence>
<reference evidence="13 14" key="2">
    <citation type="journal article" date="2015" name="Stand. Genomic Sci.">
        <title>Draft genome sequence of Cellulomonas carbonis T26(T) and comparative analysis of six Cellulomonas genomes.</title>
        <authorList>
            <person name="Zhuang W."/>
            <person name="Zhang S."/>
            <person name="Xia X."/>
            <person name="Wang G."/>
        </authorList>
    </citation>
    <scope>NUCLEOTIDE SEQUENCE [LARGE SCALE GENOMIC DNA]</scope>
    <source>
        <strain evidence="13 14">T26</strain>
    </source>
</reference>
<dbReference type="GO" id="GO:0009055">
    <property type="term" value="F:electron transfer activity"/>
    <property type="evidence" value="ECO:0007669"/>
    <property type="project" value="TreeGrafter"/>
</dbReference>
<dbReference type="PANTHER" id="PTHR43141">
    <property type="entry name" value="CYTOCHROME BD2 SUBUNIT II"/>
    <property type="match status" value="1"/>
</dbReference>
<comment type="similarity">
    <text evidence="2">Belongs to the cytochrome ubiquinol oxidase subunit 2 family.</text>
</comment>
<evidence type="ECO:0000256" key="6">
    <source>
        <dbReference type="ARBA" id="ARBA00022692"/>
    </source>
</evidence>
<evidence type="ECO:0000256" key="3">
    <source>
        <dbReference type="ARBA" id="ARBA00022448"/>
    </source>
</evidence>
<protein>
    <submittedName>
        <fullName evidence="13">Cytochrome C oxidase assembly protein</fullName>
    </submittedName>
</protein>
<dbReference type="NCBIfam" id="TIGR00203">
    <property type="entry name" value="cydB"/>
    <property type="match status" value="1"/>
</dbReference>
<comment type="subcellular location">
    <subcellularLocation>
        <location evidence="1">Cell membrane</location>
        <topology evidence="1">Multi-pass membrane protein</topology>
    </subcellularLocation>
</comment>
<accession>A0A0A0C036</accession>
<evidence type="ECO:0000256" key="7">
    <source>
        <dbReference type="ARBA" id="ARBA00022723"/>
    </source>
</evidence>
<keyword evidence="4" id="KW-1003">Cell membrane</keyword>
<keyword evidence="6 12" id="KW-0812">Transmembrane</keyword>
<dbReference type="AlphaFoldDB" id="A0A0A0C036"/>
<dbReference type="EMBL" id="AXCY01000001">
    <property type="protein sequence ID" value="KGM12744.1"/>
    <property type="molecule type" value="Genomic_DNA"/>
</dbReference>
<evidence type="ECO:0000256" key="10">
    <source>
        <dbReference type="ARBA" id="ARBA00023004"/>
    </source>
</evidence>
<keyword evidence="5" id="KW-0349">Heme</keyword>
<organism evidence="13 14">
    <name type="scientific">Cellulomonas carbonis T26</name>
    <dbReference type="NCBI Taxonomy" id="947969"/>
    <lineage>
        <taxon>Bacteria</taxon>
        <taxon>Bacillati</taxon>
        <taxon>Actinomycetota</taxon>
        <taxon>Actinomycetes</taxon>
        <taxon>Micrococcales</taxon>
        <taxon>Cellulomonadaceae</taxon>
        <taxon>Cellulomonas</taxon>
    </lineage>
</organism>
<proteinExistence type="inferred from homology"/>
<sequence>MDLALLWFGLVVLCWALFLVLEGFDFGVGMLAPVLGRGGAQRGAALRTIAPVWDGNEVWLVAAIGAMFAAFPDWYASALSGLYLPMAALLLCLAVRGVALEFRGKRDDERWRARCDAALAVSSAATASLLGAVVGVLAGGLALGPDGEVAADGGALARTAGTLAQPGALLGALGGLAAATLLGATYLGLRTTGGVRDRARAWVGPSAGVLAAVVLVAGIGGGLPGTVVGACVAVLGAAALAARAGREGWAFALSVAVQAVVVVALLVQDAPVLLSSTLDPAWSVTIESARASAYALSTISWAALVLLPGVLAYQGLAYWVFRRRVASDPVPT</sequence>
<evidence type="ECO:0000256" key="1">
    <source>
        <dbReference type="ARBA" id="ARBA00004651"/>
    </source>
</evidence>
<feature type="transmembrane region" description="Helical" evidence="12">
    <location>
        <begin position="119"/>
        <end position="143"/>
    </location>
</feature>
<dbReference type="GO" id="GO:0005886">
    <property type="term" value="C:plasma membrane"/>
    <property type="evidence" value="ECO:0007669"/>
    <property type="project" value="UniProtKB-SubCell"/>
</dbReference>
<feature type="transmembrane region" description="Helical" evidence="12">
    <location>
        <begin position="299"/>
        <end position="321"/>
    </location>
</feature>
<evidence type="ECO:0000256" key="4">
    <source>
        <dbReference type="ARBA" id="ARBA00022475"/>
    </source>
</evidence>
<feature type="transmembrane region" description="Helical" evidence="12">
    <location>
        <begin position="6"/>
        <end position="36"/>
    </location>
</feature>
<gene>
    <name evidence="13" type="ORF">N868_00235</name>
</gene>
<evidence type="ECO:0000313" key="13">
    <source>
        <dbReference type="EMBL" id="KGM12744.1"/>
    </source>
</evidence>
<keyword evidence="10" id="KW-0408">Iron</keyword>
<dbReference type="Pfam" id="PF02322">
    <property type="entry name" value="Cyt_bd_oxida_II"/>
    <property type="match status" value="1"/>
</dbReference>
<dbReference type="GO" id="GO:0016682">
    <property type="term" value="F:oxidoreductase activity, acting on diphenols and related substances as donors, oxygen as acceptor"/>
    <property type="evidence" value="ECO:0007669"/>
    <property type="project" value="TreeGrafter"/>
</dbReference>
<dbReference type="GO" id="GO:0046872">
    <property type="term" value="F:metal ion binding"/>
    <property type="evidence" value="ECO:0007669"/>
    <property type="project" value="UniProtKB-KW"/>
</dbReference>
<keyword evidence="3" id="KW-0813">Transport</keyword>
<name>A0A0A0C036_9CELL</name>
<keyword evidence="14" id="KW-1185">Reference proteome</keyword>
<feature type="transmembrane region" description="Helical" evidence="12">
    <location>
        <begin position="201"/>
        <end position="219"/>
    </location>
</feature>
<keyword evidence="7" id="KW-0479">Metal-binding</keyword>
<feature type="transmembrane region" description="Helical" evidence="12">
    <location>
        <begin position="163"/>
        <end position="189"/>
    </location>
</feature>
<feature type="transmembrane region" description="Helical" evidence="12">
    <location>
        <begin position="82"/>
        <end position="99"/>
    </location>
</feature>
<dbReference type="PANTHER" id="PTHR43141:SF5">
    <property type="entry name" value="CYTOCHROME BD-I UBIQUINOL OXIDASE SUBUNIT 2"/>
    <property type="match status" value="1"/>
</dbReference>